<dbReference type="InterPro" id="IPR022742">
    <property type="entry name" value="Hydrolase_4"/>
</dbReference>
<dbReference type="eggNOG" id="KOG1455">
    <property type="taxonomic scope" value="Eukaryota"/>
</dbReference>
<dbReference type="AlphaFoldDB" id="D7FHI3"/>
<evidence type="ECO:0000313" key="2">
    <source>
        <dbReference type="EMBL" id="CBJ28545.1"/>
    </source>
</evidence>
<dbReference type="InterPro" id="IPR029058">
    <property type="entry name" value="AB_hydrolase_fold"/>
</dbReference>
<name>D7FHI3_ECTSI</name>
<dbReference type="STRING" id="2880.D7FHI3"/>
<dbReference type="InParanoid" id="D7FHI3"/>
<dbReference type="Gene3D" id="3.40.50.1820">
    <property type="entry name" value="alpha/beta hydrolase"/>
    <property type="match status" value="1"/>
</dbReference>
<dbReference type="GO" id="GO:0016787">
    <property type="term" value="F:hydrolase activity"/>
    <property type="evidence" value="ECO:0007669"/>
    <property type="project" value="UniProtKB-KW"/>
</dbReference>
<sequence length="374" mass="40524">MAIRQNIAAEHIPIRDNTHVYIKEKQQLEKRTAGRNYAPSVTIMAGRNSGGRSTTSSHPSVVSYGREVNIVERCWEVLPTGSKPKAGLVLIHGGNWHSGWFGELGDLLSSAEYSIRVSAPDLISHGLSDDPVPGYRAYCPDFASQAEEVGAAIARARAALPKGCPLFVLGESMGGLCALQHLISEKANDLTDTVDGVILCGALLQIAPGLLPPKVVFKRQKLSERHKIDAVFPLLQAVGWLIPSLGVPGAAIGGETFDTAFGDPAVGPAARADPLVTEMAPPRLGMMLGFLKAMDVTKREGPVKLKVKSVLMMHYKGDQRTLYEDCQRFVDDLPMEDKVCIPLEGDSHQIFQDTPEKSKKHIETVGRFITERAG</sequence>
<evidence type="ECO:0000259" key="1">
    <source>
        <dbReference type="Pfam" id="PF12146"/>
    </source>
</evidence>
<accession>D7FHI3</accession>
<feature type="domain" description="Serine aminopeptidase S33" evidence="1">
    <location>
        <begin position="83"/>
        <end position="354"/>
    </location>
</feature>
<keyword evidence="3" id="KW-1185">Reference proteome</keyword>
<reference evidence="2 3" key="1">
    <citation type="journal article" date="2010" name="Nature">
        <title>The Ectocarpus genome and the independent evolution of multicellularity in brown algae.</title>
        <authorList>
            <person name="Cock J.M."/>
            <person name="Sterck L."/>
            <person name="Rouze P."/>
            <person name="Scornet D."/>
            <person name="Allen A.E."/>
            <person name="Amoutzias G."/>
            <person name="Anthouard V."/>
            <person name="Artiguenave F."/>
            <person name="Aury J.M."/>
            <person name="Badger J.H."/>
            <person name="Beszteri B."/>
            <person name="Billiau K."/>
            <person name="Bonnet E."/>
            <person name="Bothwell J.H."/>
            <person name="Bowler C."/>
            <person name="Boyen C."/>
            <person name="Brownlee C."/>
            <person name="Carrano C.J."/>
            <person name="Charrier B."/>
            <person name="Cho G.Y."/>
            <person name="Coelho S.M."/>
            <person name="Collen J."/>
            <person name="Corre E."/>
            <person name="Da Silva C."/>
            <person name="Delage L."/>
            <person name="Delaroque N."/>
            <person name="Dittami S.M."/>
            <person name="Doulbeau S."/>
            <person name="Elias M."/>
            <person name="Farnham G."/>
            <person name="Gachon C.M."/>
            <person name="Gschloessl B."/>
            <person name="Heesch S."/>
            <person name="Jabbari K."/>
            <person name="Jubin C."/>
            <person name="Kawai H."/>
            <person name="Kimura K."/>
            <person name="Kloareg B."/>
            <person name="Kupper F.C."/>
            <person name="Lang D."/>
            <person name="Le Bail A."/>
            <person name="Leblanc C."/>
            <person name="Lerouge P."/>
            <person name="Lohr M."/>
            <person name="Lopez P.J."/>
            <person name="Martens C."/>
            <person name="Maumus F."/>
            <person name="Michel G."/>
            <person name="Miranda-Saavedra D."/>
            <person name="Morales J."/>
            <person name="Moreau H."/>
            <person name="Motomura T."/>
            <person name="Nagasato C."/>
            <person name="Napoli C.A."/>
            <person name="Nelson D.R."/>
            <person name="Nyvall-Collen P."/>
            <person name="Peters A.F."/>
            <person name="Pommier C."/>
            <person name="Potin P."/>
            <person name="Poulain J."/>
            <person name="Quesneville H."/>
            <person name="Read B."/>
            <person name="Rensing S.A."/>
            <person name="Ritter A."/>
            <person name="Rousvoal S."/>
            <person name="Samanta M."/>
            <person name="Samson G."/>
            <person name="Schroeder D.C."/>
            <person name="Segurens B."/>
            <person name="Strittmatter M."/>
            <person name="Tonon T."/>
            <person name="Tregear J.W."/>
            <person name="Valentin K."/>
            <person name="von Dassow P."/>
            <person name="Yamagishi T."/>
            <person name="Van de Peer Y."/>
            <person name="Wincker P."/>
        </authorList>
    </citation>
    <scope>NUCLEOTIDE SEQUENCE [LARGE SCALE GENOMIC DNA]</scope>
    <source>
        <strain evidence="3">Ec32 / CCAP1310/4</strain>
    </source>
</reference>
<keyword evidence="2" id="KW-0378">Hydrolase</keyword>
<gene>
    <name evidence="2" type="ORF">Esi_0108_0070</name>
</gene>
<dbReference type="SUPFAM" id="SSF53474">
    <property type="entry name" value="alpha/beta-Hydrolases"/>
    <property type="match status" value="1"/>
</dbReference>
<dbReference type="InterPro" id="IPR051044">
    <property type="entry name" value="MAG_DAG_Lipase"/>
</dbReference>
<dbReference type="Proteomes" id="UP000002630">
    <property type="component" value="Unassembled WGS sequence"/>
</dbReference>
<dbReference type="EMBL" id="FN649760">
    <property type="protein sequence ID" value="CBJ28545.1"/>
    <property type="molecule type" value="Genomic_DNA"/>
</dbReference>
<proteinExistence type="predicted"/>
<organism evidence="2 3">
    <name type="scientific">Ectocarpus siliculosus</name>
    <name type="common">Brown alga</name>
    <name type="synonym">Conferva siliculosa</name>
    <dbReference type="NCBI Taxonomy" id="2880"/>
    <lineage>
        <taxon>Eukaryota</taxon>
        <taxon>Sar</taxon>
        <taxon>Stramenopiles</taxon>
        <taxon>Ochrophyta</taxon>
        <taxon>PX clade</taxon>
        <taxon>Phaeophyceae</taxon>
        <taxon>Ectocarpales</taxon>
        <taxon>Ectocarpaceae</taxon>
        <taxon>Ectocarpus</taxon>
    </lineage>
</organism>
<dbReference type="PANTHER" id="PTHR11614">
    <property type="entry name" value="PHOSPHOLIPASE-RELATED"/>
    <property type="match status" value="1"/>
</dbReference>
<dbReference type="OrthoDB" id="2498029at2759"/>
<protein>
    <submittedName>
        <fullName evidence="2">Hydrolase, alpha/beta fold family</fullName>
    </submittedName>
</protein>
<evidence type="ECO:0000313" key="3">
    <source>
        <dbReference type="Proteomes" id="UP000002630"/>
    </source>
</evidence>
<dbReference type="Pfam" id="PF12146">
    <property type="entry name" value="Hydrolase_4"/>
    <property type="match status" value="1"/>
</dbReference>